<dbReference type="GO" id="GO:0010181">
    <property type="term" value="F:FMN binding"/>
    <property type="evidence" value="ECO:0007669"/>
    <property type="project" value="InterPro"/>
</dbReference>
<organism evidence="2 3">
    <name type="scientific">Vagococcus allomyrinae</name>
    <dbReference type="NCBI Taxonomy" id="2794353"/>
    <lineage>
        <taxon>Bacteria</taxon>
        <taxon>Bacillati</taxon>
        <taxon>Bacillota</taxon>
        <taxon>Bacilli</taxon>
        <taxon>Lactobacillales</taxon>
        <taxon>Enterococcaceae</taxon>
        <taxon>Vagococcus</taxon>
    </lineage>
</organism>
<dbReference type="SUPFAM" id="SSF52218">
    <property type="entry name" value="Flavoproteins"/>
    <property type="match status" value="1"/>
</dbReference>
<evidence type="ECO:0000313" key="2">
    <source>
        <dbReference type="EMBL" id="MBP1040944.1"/>
    </source>
</evidence>
<proteinExistence type="predicted"/>
<dbReference type="InterPro" id="IPR001226">
    <property type="entry name" value="Flavodoxin_CS"/>
</dbReference>
<dbReference type="Proteomes" id="UP000674938">
    <property type="component" value="Unassembled WGS sequence"/>
</dbReference>
<dbReference type="Gene3D" id="3.40.50.360">
    <property type="match status" value="1"/>
</dbReference>
<dbReference type="AlphaFoldDB" id="A0A940P9J1"/>
<dbReference type="PANTHER" id="PTHR38030:SF2">
    <property type="entry name" value="PROTOPORPHYRINOGEN IX DEHYDROGENASE [QUINONE]"/>
    <property type="match status" value="1"/>
</dbReference>
<accession>A0A940P9J1</accession>
<dbReference type="InterPro" id="IPR052200">
    <property type="entry name" value="Protoporphyrinogen_IX_DH"/>
</dbReference>
<feature type="domain" description="Flavodoxin-like" evidence="1">
    <location>
        <begin position="3"/>
        <end position="149"/>
    </location>
</feature>
<dbReference type="Pfam" id="PF12724">
    <property type="entry name" value="Flavodoxin_5"/>
    <property type="match status" value="1"/>
</dbReference>
<dbReference type="GO" id="GO:0070819">
    <property type="term" value="F:menaquinone-dependent protoporphyrinogen oxidase activity"/>
    <property type="evidence" value="ECO:0007669"/>
    <property type="project" value="TreeGrafter"/>
</dbReference>
<dbReference type="EMBL" id="JAEEGA010000004">
    <property type="protein sequence ID" value="MBP1040944.1"/>
    <property type="molecule type" value="Genomic_DNA"/>
</dbReference>
<comment type="caution">
    <text evidence="2">The sequence shown here is derived from an EMBL/GenBank/DDBJ whole genome shotgun (WGS) entry which is preliminary data.</text>
</comment>
<dbReference type="InterPro" id="IPR026816">
    <property type="entry name" value="Flavodoxin_dom"/>
</dbReference>
<protein>
    <submittedName>
        <fullName evidence="2">Flavodoxin domain-containing protein</fullName>
    </submittedName>
</protein>
<dbReference type="GO" id="GO:0009055">
    <property type="term" value="F:electron transfer activity"/>
    <property type="evidence" value="ECO:0007669"/>
    <property type="project" value="InterPro"/>
</dbReference>
<evidence type="ECO:0000313" key="3">
    <source>
        <dbReference type="Proteomes" id="UP000674938"/>
    </source>
</evidence>
<dbReference type="GO" id="GO:0016651">
    <property type="term" value="F:oxidoreductase activity, acting on NAD(P)H"/>
    <property type="evidence" value="ECO:0007669"/>
    <property type="project" value="UniProtKB-ARBA"/>
</dbReference>
<keyword evidence="3" id="KW-1185">Reference proteome</keyword>
<dbReference type="GO" id="GO:0006783">
    <property type="term" value="P:heme biosynthetic process"/>
    <property type="evidence" value="ECO:0007669"/>
    <property type="project" value="TreeGrafter"/>
</dbReference>
<dbReference type="PROSITE" id="PS50902">
    <property type="entry name" value="FLAVODOXIN_LIKE"/>
    <property type="match status" value="1"/>
</dbReference>
<dbReference type="PROSITE" id="PS00201">
    <property type="entry name" value="FLAVODOXIN"/>
    <property type="match status" value="1"/>
</dbReference>
<dbReference type="InterPro" id="IPR029039">
    <property type="entry name" value="Flavoprotein-like_sf"/>
</dbReference>
<dbReference type="InterPro" id="IPR008254">
    <property type="entry name" value="Flavodoxin/NO_synth"/>
</dbReference>
<gene>
    <name evidence="2" type="ORF">I6N95_08000</name>
</gene>
<dbReference type="RefSeq" id="WP_209526509.1">
    <property type="nucleotide sequence ID" value="NZ_JAEEGA010000004.1"/>
</dbReference>
<evidence type="ECO:0000259" key="1">
    <source>
        <dbReference type="PROSITE" id="PS50902"/>
    </source>
</evidence>
<dbReference type="PANTHER" id="PTHR38030">
    <property type="entry name" value="PROTOPORPHYRINOGEN IX DEHYDROGENASE [MENAQUINONE]"/>
    <property type="match status" value="1"/>
</dbReference>
<sequence>MKYLIIYSSKYGATQAYAEMIADQLKGDSQSQNVADVTLENLQAADKIILGSSIYMGSIGKSMQKFCVKYEELLLAKPLDLFINGLRSGDELADELAKAYTEKLRHHASQQAAFGGKVNFSKLTFMDKKIMKMVSKQEPQFETFDNSTNLSLLNEAELIRFAQQI</sequence>
<name>A0A940P9J1_9ENTE</name>
<reference evidence="2" key="1">
    <citation type="submission" date="2020-12" db="EMBL/GenBank/DDBJ databases">
        <title>Vagococcus allomyrinae sp. nov. and Enterococcus lavae sp. nov., isolated from the larvae of Allomyrina dichotoma.</title>
        <authorList>
            <person name="Lee S.D."/>
        </authorList>
    </citation>
    <scope>NUCLEOTIDE SEQUENCE</scope>
    <source>
        <strain evidence="2">BWB3-3</strain>
    </source>
</reference>